<reference evidence="1 3" key="1">
    <citation type="submission" date="2019-03" db="EMBL/GenBank/DDBJ databases">
        <title>Genomic Encyclopedia of Type Strains, Phase IV (KMG-IV): sequencing the most valuable type-strain genomes for metagenomic binning, comparative biology and taxonomic classification.</title>
        <authorList>
            <person name="Goeker M."/>
        </authorList>
    </citation>
    <scope>NUCLEOTIDE SEQUENCE [LARGE SCALE GENOMIC DNA]</scope>
    <source>
        <strain evidence="1 3">DSM 28140</strain>
    </source>
</reference>
<evidence type="ECO:0000313" key="3">
    <source>
        <dbReference type="Proteomes" id="UP000294619"/>
    </source>
</evidence>
<dbReference type="EMBL" id="VDGV01000070">
    <property type="protein sequence ID" value="TNG91277.1"/>
    <property type="molecule type" value="Genomic_DNA"/>
</dbReference>
<dbReference type="RefSeq" id="WP_132966713.1">
    <property type="nucleotide sequence ID" value="NZ_LEKL01000064.1"/>
</dbReference>
<proteinExistence type="predicted"/>
<comment type="caution">
    <text evidence="1">The sequence shown here is derived from an EMBL/GenBank/DDBJ whole genome shotgun (WGS) entry which is preliminary data.</text>
</comment>
<accession>A0A4R3Y4T5</accession>
<evidence type="ECO:0000313" key="2">
    <source>
        <dbReference type="EMBL" id="TNG91277.1"/>
    </source>
</evidence>
<keyword evidence="4" id="KW-1185">Reference proteome</keyword>
<dbReference type="AlphaFoldDB" id="A0A4R3Y4T5"/>
<organism evidence="1 3">
    <name type="scientific">Testudinibacter aquarius</name>
    <dbReference type="NCBI Taxonomy" id="1524974"/>
    <lineage>
        <taxon>Bacteria</taxon>
        <taxon>Pseudomonadati</taxon>
        <taxon>Pseudomonadota</taxon>
        <taxon>Gammaproteobacteria</taxon>
        <taxon>Pasteurellales</taxon>
        <taxon>Pasteurellaceae</taxon>
        <taxon>Testudinibacter</taxon>
    </lineage>
</organism>
<dbReference type="Proteomes" id="UP000305526">
    <property type="component" value="Unassembled WGS sequence"/>
</dbReference>
<evidence type="ECO:0000313" key="1">
    <source>
        <dbReference type="EMBL" id="TCV87235.1"/>
    </source>
</evidence>
<dbReference type="Proteomes" id="UP000294619">
    <property type="component" value="Unassembled WGS sequence"/>
</dbReference>
<evidence type="ECO:0008006" key="5">
    <source>
        <dbReference type="Google" id="ProtNLM"/>
    </source>
</evidence>
<gene>
    <name evidence="1" type="ORF">EDC16_105154</name>
    <name evidence="2" type="ORF">FHQ21_08230</name>
</gene>
<name>A0A4R3Y4T5_9PAST</name>
<evidence type="ECO:0000313" key="4">
    <source>
        <dbReference type="Proteomes" id="UP000305526"/>
    </source>
</evidence>
<sequence>MANIDHKCLNCGSTNLRVRTSQKVGMRTIDVLLICNNCGAKNHALSEIYKLETPIYNERQEALKINKPLLQIDENQLGLPLED</sequence>
<dbReference type="EMBL" id="SMCP01000005">
    <property type="protein sequence ID" value="TCV87235.1"/>
    <property type="molecule type" value="Genomic_DNA"/>
</dbReference>
<reference evidence="2 4" key="2">
    <citation type="submission" date="2019-05" db="EMBL/GenBank/DDBJ databases">
        <title>Pasteurellaceae isolates from reptiles.</title>
        <authorList>
            <person name="Bojesen A.M."/>
            <person name="Lund E."/>
        </authorList>
    </citation>
    <scope>NUCLEOTIDE SEQUENCE [LARGE SCALE GENOMIC DNA]</scope>
    <source>
        <strain evidence="2 4">ELNT2x</strain>
    </source>
</reference>
<protein>
    <recommendedName>
        <fullName evidence="5">Ogr/Delta-like zinc finger protein</fullName>
    </recommendedName>
</protein>